<feature type="domain" description="UspA" evidence="2">
    <location>
        <begin position="5"/>
        <end position="145"/>
    </location>
</feature>
<dbReference type="Gene3D" id="3.40.50.620">
    <property type="entry name" value="HUPs"/>
    <property type="match status" value="1"/>
</dbReference>
<dbReference type="Proteomes" id="UP001344447">
    <property type="component" value="Unassembled WGS sequence"/>
</dbReference>
<accession>A0AAN7YV62</accession>
<dbReference type="InterPro" id="IPR006016">
    <property type="entry name" value="UspA"/>
</dbReference>
<evidence type="ECO:0000259" key="2">
    <source>
        <dbReference type="Pfam" id="PF00582"/>
    </source>
</evidence>
<feature type="compositionally biased region" description="Polar residues" evidence="1">
    <location>
        <begin position="152"/>
        <end position="163"/>
    </location>
</feature>
<name>A0AAN7YV62_9MYCE</name>
<reference evidence="3 4" key="1">
    <citation type="submission" date="2023-11" db="EMBL/GenBank/DDBJ databases">
        <title>Dfirmibasis_genome.</title>
        <authorList>
            <person name="Edelbroek B."/>
            <person name="Kjellin J."/>
            <person name="Jerlstrom-Hultqvist J."/>
            <person name="Soderbom F."/>
        </authorList>
    </citation>
    <scope>NUCLEOTIDE SEQUENCE [LARGE SCALE GENOMIC DNA]</scope>
    <source>
        <strain evidence="3 4">TNS-C-14</strain>
    </source>
</reference>
<dbReference type="EMBL" id="JAVFKY010000004">
    <property type="protein sequence ID" value="KAK5576877.1"/>
    <property type="molecule type" value="Genomic_DNA"/>
</dbReference>
<keyword evidence="4" id="KW-1185">Reference proteome</keyword>
<evidence type="ECO:0000313" key="4">
    <source>
        <dbReference type="Proteomes" id="UP001344447"/>
    </source>
</evidence>
<dbReference type="CDD" id="cd23659">
    <property type="entry name" value="USP_At3g01520-like"/>
    <property type="match status" value="1"/>
</dbReference>
<dbReference type="InterPro" id="IPR006015">
    <property type="entry name" value="Universal_stress_UspA"/>
</dbReference>
<proteinExistence type="predicted"/>
<evidence type="ECO:0000313" key="3">
    <source>
        <dbReference type="EMBL" id="KAK5576877.1"/>
    </source>
</evidence>
<dbReference type="PANTHER" id="PTHR31964">
    <property type="entry name" value="ADENINE NUCLEOTIDE ALPHA HYDROLASES-LIKE SUPERFAMILY PROTEIN"/>
    <property type="match status" value="1"/>
</dbReference>
<dbReference type="PRINTS" id="PR01438">
    <property type="entry name" value="UNVRSLSTRESS"/>
</dbReference>
<dbReference type="Pfam" id="PF00582">
    <property type="entry name" value="Usp"/>
    <property type="match status" value="1"/>
</dbReference>
<gene>
    <name evidence="3" type="ORF">RB653_001814</name>
</gene>
<dbReference type="SUPFAM" id="SSF52402">
    <property type="entry name" value="Adenine nucleotide alpha hydrolases-like"/>
    <property type="match status" value="1"/>
</dbReference>
<feature type="region of interest" description="Disordered" evidence="1">
    <location>
        <begin position="152"/>
        <end position="180"/>
    </location>
</feature>
<organism evidence="3 4">
    <name type="scientific">Dictyostelium firmibasis</name>
    <dbReference type="NCBI Taxonomy" id="79012"/>
    <lineage>
        <taxon>Eukaryota</taxon>
        <taxon>Amoebozoa</taxon>
        <taxon>Evosea</taxon>
        <taxon>Eumycetozoa</taxon>
        <taxon>Dictyostelia</taxon>
        <taxon>Dictyosteliales</taxon>
        <taxon>Dictyosteliaceae</taxon>
        <taxon>Dictyostelium</taxon>
    </lineage>
</organism>
<dbReference type="PANTHER" id="PTHR31964:SF113">
    <property type="entry name" value="USPA DOMAIN-CONTAINING PROTEIN"/>
    <property type="match status" value="1"/>
</dbReference>
<protein>
    <recommendedName>
        <fullName evidence="2">UspA domain-containing protein</fullName>
    </recommendedName>
</protein>
<evidence type="ECO:0000256" key="1">
    <source>
        <dbReference type="SAM" id="MobiDB-lite"/>
    </source>
</evidence>
<comment type="caution">
    <text evidence="3">The sequence shown here is derived from an EMBL/GenBank/DDBJ whole genome shotgun (WGS) entry which is preliminary data.</text>
</comment>
<dbReference type="InterPro" id="IPR014729">
    <property type="entry name" value="Rossmann-like_a/b/a_fold"/>
</dbReference>
<sequence length="192" mass="21477">MVNYMIAVDEGKNTEHSIKEIINHVFQKDKDLLYLISIAEDPITFPSSAISAVVVSETLKAIERKHKSILINRANLCKNLGVNNVKALLGHGNHVGEAVIKAAAEKDIHYLVVGRRGLGPIKRIFIGSTSRYILEHAKCNVICIKDDSNVEQTLQQPPNQSSSRHTDMSNESIEDDKETDSYNDFEHLHLHV</sequence>
<dbReference type="AlphaFoldDB" id="A0AAN7YV62"/>